<dbReference type="PROSITE" id="PS51257">
    <property type="entry name" value="PROKAR_LIPOPROTEIN"/>
    <property type="match status" value="1"/>
</dbReference>
<proteinExistence type="predicted"/>
<dbReference type="OrthoDB" id="129527at2"/>
<keyword evidence="3" id="KW-1185">Reference proteome</keyword>
<evidence type="ECO:0000256" key="1">
    <source>
        <dbReference type="SAM" id="SignalP"/>
    </source>
</evidence>
<dbReference type="RefSeq" id="WP_090702470.1">
    <property type="nucleotide sequence ID" value="NZ_FNHH01000007.1"/>
</dbReference>
<dbReference type="Proteomes" id="UP000199226">
    <property type="component" value="Unassembled WGS sequence"/>
</dbReference>
<dbReference type="Pfam" id="PF16267">
    <property type="entry name" value="DUF4920"/>
    <property type="match status" value="1"/>
</dbReference>
<accession>A0A1G9R0N7</accession>
<dbReference type="InterPro" id="IPR032577">
    <property type="entry name" value="DUF4920"/>
</dbReference>
<keyword evidence="1" id="KW-0732">Signal</keyword>
<gene>
    <name evidence="2" type="ORF">SAMN05421813_10740</name>
</gene>
<feature type="signal peptide" evidence="1">
    <location>
        <begin position="1"/>
        <end position="24"/>
    </location>
</feature>
<feature type="chain" id="PRO_5011592239" description="DUF4920 domain-containing protein" evidence="1">
    <location>
        <begin position="25"/>
        <end position="162"/>
    </location>
</feature>
<reference evidence="3" key="1">
    <citation type="submission" date="2016-10" db="EMBL/GenBank/DDBJ databases">
        <authorList>
            <person name="Varghese N."/>
            <person name="Submissions S."/>
        </authorList>
    </citation>
    <scope>NUCLEOTIDE SEQUENCE [LARGE SCALE GENOMIC DNA]</scope>
    <source>
        <strain evidence="3">DSM 24536</strain>
    </source>
</reference>
<dbReference type="AlphaFoldDB" id="A0A1G9R0N7"/>
<evidence type="ECO:0000313" key="3">
    <source>
        <dbReference type="Proteomes" id="UP000199226"/>
    </source>
</evidence>
<evidence type="ECO:0008006" key="4">
    <source>
        <dbReference type="Google" id="ProtNLM"/>
    </source>
</evidence>
<name>A0A1G9R0N7_9SPHI</name>
<organism evidence="2 3">
    <name type="scientific">Daejeonella rubra</name>
    <dbReference type="NCBI Taxonomy" id="990371"/>
    <lineage>
        <taxon>Bacteria</taxon>
        <taxon>Pseudomonadati</taxon>
        <taxon>Bacteroidota</taxon>
        <taxon>Sphingobacteriia</taxon>
        <taxon>Sphingobacteriales</taxon>
        <taxon>Sphingobacteriaceae</taxon>
        <taxon>Daejeonella</taxon>
    </lineage>
</organism>
<dbReference type="EMBL" id="FNHH01000007">
    <property type="protein sequence ID" value="SDM16819.1"/>
    <property type="molecule type" value="Genomic_DNA"/>
</dbReference>
<evidence type="ECO:0000313" key="2">
    <source>
        <dbReference type="EMBL" id="SDM16819.1"/>
    </source>
</evidence>
<sequence>MKTIVLSVIALAFLSSCNTTPTTALQAVQNVKGTAVYGDSVKNDNVIEITALQTAMVGESKKDIKIKGQVKEVCKSKGCWMIMDLGDGKEIRVTFKDYKIFVPKDLTGKEVILDGFAYTDTTSIETLRHYAKDGGKTAAEIAAITTPKEQLAYEAKGVVVIN</sequence>
<protein>
    <recommendedName>
        <fullName evidence="4">DUF4920 domain-containing protein</fullName>
    </recommendedName>
</protein>